<evidence type="ECO:0000259" key="11">
    <source>
        <dbReference type="PROSITE" id="PS50113"/>
    </source>
</evidence>
<dbReference type="InterPro" id="IPR000700">
    <property type="entry name" value="PAS-assoc_C"/>
</dbReference>
<evidence type="ECO:0000256" key="4">
    <source>
        <dbReference type="ARBA" id="ARBA00022679"/>
    </source>
</evidence>
<dbReference type="SUPFAM" id="SSF47384">
    <property type="entry name" value="Homodimeric domain of signal transducing histidine kinase"/>
    <property type="match status" value="1"/>
</dbReference>
<keyword evidence="5" id="KW-0547">Nucleotide-binding</keyword>
<dbReference type="Pfam" id="PF00512">
    <property type="entry name" value="HisKA"/>
    <property type="match status" value="1"/>
</dbReference>
<dbReference type="AlphaFoldDB" id="A0A238YAE4"/>
<dbReference type="Gene3D" id="3.30.450.20">
    <property type="entry name" value="PAS domain"/>
    <property type="match status" value="1"/>
</dbReference>
<dbReference type="SUPFAM" id="SSF55785">
    <property type="entry name" value="PYP-like sensor domain (PAS domain)"/>
    <property type="match status" value="1"/>
</dbReference>
<keyword evidence="6" id="KW-0418">Kinase</keyword>
<dbReference type="InterPro" id="IPR036890">
    <property type="entry name" value="HATPase_C_sf"/>
</dbReference>
<dbReference type="PROSITE" id="PS50113">
    <property type="entry name" value="PAC"/>
    <property type="match status" value="1"/>
</dbReference>
<evidence type="ECO:0000256" key="2">
    <source>
        <dbReference type="ARBA" id="ARBA00012438"/>
    </source>
</evidence>
<keyword evidence="13" id="KW-1185">Reference proteome</keyword>
<dbReference type="SUPFAM" id="SSF55874">
    <property type="entry name" value="ATPase domain of HSP90 chaperone/DNA topoisomerase II/histidine kinase"/>
    <property type="match status" value="1"/>
</dbReference>
<dbReference type="InterPro" id="IPR004358">
    <property type="entry name" value="Sig_transdc_His_kin-like_C"/>
</dbReference>
<evidence type="ECO:0000256" key="8">
    <source>
        <dbReference type="ARBA" id="ARBA00023012"/>
    </source>
</evidence>
<feature type="domain" description="PAS" evidence="10">
    <location>
        <begin position="134"/>
        <end position="179"/>
    </location>
</feature>
<evidence type="ECO:0000259" key="10">
    <source>
        <dbReference type="PROSITE" id="PS50112"/>
    </source>
</evidence>
<dbReference type="CDD" id="cd00130">
    <property type="entry name" value="PAS"/>
    <property type="match status" value="1"/>
</dbReference>
<proteinExistence type="predicted"/>
<dbReference type="EMBL" id="FZOC01000001">
    <property type="protein sequence ID" value="SNR67593.1"/>
    <property type="molecule type" value="Genomic_DNA"/>
</dbReference>
<dbReference type="InterPro" id="IPR035965">
    <property type="entry name" value="PAS-like_dom_sf"/>
</dbReference>
<dbReference type="InterPro" id="IPR005467">
    <property type="entry name" value="His_kinase_dom"/>
</dbReference>
<dbReference type="InterPro" id="IPR003661">
    <property type="entry name" value="HisK_dim/P_dom"/>
</dbReference>
<dbReference type="Pfam" id="PF02518">
    <property type="entry name" value="HATPase_c"/>
    <property type="match status" value="1"/>
</dbReference>
<dbReference type="CDD" id="cd00082">
    <property type="entry name" value="HisKA"/>
    <property type="match status" value="1"/>
</dbReference>
<keyword evidence="8" id="KW-0902">Two-component regulatory system</keyword>
<evidence type="ECO:0000256" key="7">
    <source>
        <dbReference type="ARBA" id="ARBA00022840"/>
    </source>
</evidence>
<dbReference type="PROSITE" id="PS50112">
    <property type="entry name" value="PAS"/>
    <property type="match status" value="1"/>
</dbReference>
<sequence>MESLRAEKQYRIGLIGDKHSLAPFWELFASLGNERMLRRMGFEALALREERADHGGFGGTMELPVHANWRDMLAAHPGLTLVIETTGDPALLGELRHGLPLDIALVERGAASFFVRLLSTDQMWMACKVDLLHTQTLLKGIIDQLKEEIVLADAEGRVIDCNRAVELATGLSKADMAGKPLRRFFRIESTRTGPPGRNVAPPLERALASRQAAEDTLAHVDDSGRMHYTREYIYPLSADTESGVSFLCIRRDITGRTEMEQRLQQSERLASIGELSTYIAHEIRNPLFAIGGFANQLLRIVAEPAAREKIEIIIEEAKRLDGILKSILTFARPLDPGHRGLADVNRIVRETMELMGMACESKGIQLDLELGEHIPLAEADPELVKQCLINLVKNSVEAMHGGGRLTVRTAVDDARVLLEVEDTGHGIAPELRDKVFSPFFSTKGKGSGLGLAMTKKIMDEVGGTVELSSLPGQGTRVALRLPPQLAVAKPGTDG</sequence>
<evidence type="ECO:0000313" key="12">
    <source>
        <dbReference type="EMBL" id="SNR67593.1"/>
    </source>
</evidence>
<evidence type="ECO:0000256" key="6">
    <source>
        <dbReference type="ARBA" id="ARBA00022777"/>
    </source>
</evidence>
<dbReference type="NCBIfam" id="TIGR00229">
    <property type="entry name" value="sensory_box"/>
    <property type="match status" value="1"/>
</dbReference>
<protein>
    <recommendedName>
        <fullName evidence="2">histidine kinase</fullName>
        <ecNumber evidence="2">2.7.13.3</ecNumber>
    </recommendedName>
</protein>
<gene>
    <name evidence="12" type="ORF">SAMN04488503_0792</name>
</gene>
<feature type="domain" description="PAC" evidence="11">
    <location>
        <begin position="211"/>
        <end position="265"/>
    </location>
</feature>
<dbReference type="RefSeq" id="WP_235641485.1">
    <property type="nucleotide sequence ID" value="NZ_FZOC01000001.1"/>
</dbReference>
<dbReference type="EC" id="2.7.13.3" evidence="2"/>
<dbReference type="PRINTS" id="PR00344">
    <property type="entry name" value="BCTRLSENSOR"/>
</dbReference>
<evidence type="ECO:0000256" key="1">
    <source>
        <dbReference type="ARBA" id="ARBA00000085"/>
    </source>
</evidence>
<dbReference type="PANTHER" id="PTHR43065">
    <property type="entry name" value="SENSOR HISTIDINE KINASE"/>
    <property type="match status" value="1"/>
</dbReference>
<dbReference type="GO" id="GO:0005524">
    <property type="term" value="F:ATP binding"/>
    <property type="evidence" value="ECO:0007669"/>
    <property type="project" value="UniProtKB-KW"/>
</dbReference>
<comment type="catalytic activity">
    <reaction evidence="1">
        <text>ATP + protein L-histidine = ADP + protein N-phospho-L-histidine.</text>
        <dbReference type="EC" id="2.7.13.3"/>
    </reaction>
</comment>
<dbReference type="SMART" id="SM00387">
    <property type="entry name" value="HATPase_c"/>
    <property type="match status" value="1"/>
</dbReference>
<dbReference type="SMART" id="SM00388">
    <property type="entry name" value="HisKA"/>
    <property type="match status" value="1"/>
</dbReference>
<reference evidence="12 13" key="1">
    <citation type="submission" date="2017-06" db="EMBL/GenBank/DDBJ databases">
        <authorList>
            <person name="Kim H.J."/>
            <person name="Triplett B.A."/>
        </authorList>
    </citation>
    <scope>NUCLEOTIDE SEQUENCE [LARGE SCALE GENOMIC DNA]</scope>
    <source>
        <strain evidence="12 13">DSM 13116</strain>
    </source>
</reference>
<dbReference type="PANTHER" id="PTHR43065:SF10">
    <property type="entry name" value="PEROXIDE STRESS-ACTIVATED HISTIDINE KINASE MAK3"/>
    <property type="match status" value="1"/>
</dbReference>
<dbReference type="Gene3D" id="1.10.287.130">
    <property type="match status" value="1"/>
</dbReference>
<dbReference type="GO" id="GO:0000155">
    <property type="term" value="F:phosphorelay sensor kinase activity"/>
    <property type="evidence" value="ECO:0007669"/>
    <property type="project" value="InterPro"/>
</dbReference>
<dbReference type="InterPro" id="IPR000014">
    <property type="entry name" value="PAS"/>
</dbReference>
<feature type="domain" description="Histidine kinase" evidence="9">
    <location>
        <begin position="278"/>
        <end position="485"/>
    </location>
</feature>
<keyword evidence="4" id="KW-0808">Transferase</keyword>
<organism evidence="12 13">
    <name type="scientific">Humidesulfovibrio mexicanus</name>
    <dbReference type="NCBI Taxonomy" id="147047"/>
    <lineage>
        <taxon>Bacteria</taxon>
        <taxon>Pseudomonadati</taxon>
        <taxon>Thermodesulfobacteriota</taxon>
        <taxon>Desulfovibrionia</taxon>
        <taxon>Desulfovibrionales</taxon>
        <taxon>Desulfovibrionaceae</taxon>
        <taxon>Humidesulfovibrio</taxon>
    </lineage>
</organism>
<dbReference type="PROSITE" id="PS50109">
    <property type="entry name" value="HIS_KIN"/>
    <property type="match status" value="1"/>
</dbReference>
<name>A0A238YAE4_9BACT</name>
<evidence type="ECO:0000259" key="9">
    <source>
        <dbReference type="PROSITE" id="PS50109"/>
    </source>
</evidence>
<evidence type="ECO:0000256" key="5">
    <source>
        <dbReference type="ARBA" id="ARBA00022741"/>
    </source>
</evidence>
<keyword evidence="7" id="KW-0067">ATP-binding</keyword>
<dbReference type="Proteomes" id="UP000198324">
    <property type="component" value="Unassembled WGS sequence"/>
</dbReference>
<dbReference type="Gene3D" id="3.30.565.10">
    <property type="entry name" value="Histidine kinase-like ATPase, C-terminal domain"/>
    <property type="match status" value="1"/>
</dbReference>
<evidence type="ECO:0000256" key="3">
    <source>
        <dbReference type="ARBA" id="ARBA00022553"/>
    </source>
</evidence>
<dbReference type="InterPro" id="IPR003594">
    <property type="entry name" value="HATPase_dom"/>
</dbReference>
<dbReference type="Pfam" id="PF13426">
    <property type="entry name" value="PAS_9"/>
    <property type="match status" value="1"/>
</dbReference>
<dbReference type="InterPro" id="IPR036097">
    <property type="entry name" value="HisK_dim/P_sf"/>
</dbReference>
<evidence type="ECO:0000313" key="13">
    <source>
        <dbReference type="Proteomes" id="UP000198324"/>
    </source>
</evidence>
<keyword evidence="3" id="KW-0597">Phosphoprotein</keyword>
<accession>A0A238YAE4</accession>